<dbReference type="EMBL" id="BAABDF010000001">
    <property type="protein sequence ID" value="GAA3852984.1"/>
    <property type="molecule type" value="Genomic_DNA"/>
</dbReference>
<sequence>MGFSLRHKARAAARQAALGAVGATLIVVGVMFLTLSAYIALSLATEPVVAALILGGAYLGTGLITLAFIGPKEADHVPPRDQLTANGDTLASAFLQGMQTGTVVRQTLRN</sequence>
<dbReference type="RefSeq" id="WP_344841826.1">
    <property type="nucleotide sequence ID" value="NZ_BAABDF010000001.1"/>
</dbReference>
<keyword evidence="1" id="KW-1133">Transmembrane helix</keyword>
<proteinExistence type="predicted"/>
<dbReference type="InterPro" id="IPR009937">
    <property type="entry name" value="Phage_holin_3_6"/>
</dbReference>
<evidence type="ECO:0008006" key="4">
    <source>
        <dbReference type="Google" id="ProtNLM"/>
    </source>
</evidence>
<comment type="caution">
    <text evidence="2">The sequence shown here is derived from an EMBL/GenBank/DDBJ whole genome shotgun (WGS) entry which is preliminary data.</text>
</comment>
<name>A0ABP7JRY9_9RHOB</name>
<feature type="transmembrane region" description="Helical" evidence="1">
    <location>
        <begin position="47"/>
        <end position="70"/>
    </location>
</feature>
<dbReference type="Pfam" id="PF07332">
    <property type="entry name" value="Phage_holin_3_6"/>
    <property type="match status" value="1"/>
</dbReference>
<evidence type="ECO:0000313" key="2">
    <source>
        <dbReference type="EMBL" id="GAA3852984.1"/>
    </source>
</evidence>
<evidence type="ECO:0000313" key="3">
    <source>
        <dbReference type="Proteomes" id="UP001399917"/>
    </source>
</evidence>
<gene>
    <name evidence="2" type="ORF">GCM10022404_00430</name>
</gene>
<reference evidence="3" key="1">
    <citation type="journal article" date="2019" name="Int. J. Syst. Evol. Microbiol.">
        <title>The Global Catalogue of Microorganisms (GCM) 10K type strain sequencing project: providing services to taxonomists for standard genome sequencing and annotation.</title>
        <authorList>
            <consortium name="The Broad Institute Genomics Platform"/>
            <consortium name="The Broad Institute Genome Sequencing Center for Infectious Disease"/>
            <person name="Wu L."/>
            <person name="Ma J."/>
        </authorList>
    </citation>
    <scope>NUCLEOTIDE SEQUENCE [LARGE SCALE GENOMIC DNA]</scope>
    <source>
        <strain evidence="3">JCM 17190</strain>
    </source>
</reference>
<feature type="transmembrane region" description="Helical" evidence="1">
    <location>
        <begin position="16"/>
        <end position="41"/>
    </location>
</feature>
<organism evidence="2 3">
    <name type="scientific">Celeribacter arenosi</name>
    <dbReference type="NCBI Taxonomy" id="792649"/>
    <lineage>
        <taxon>Bacteria</taxon>
        <taxon>Pseudomonadati</taxon>
        <taxon>Pseudomonadota</taxon>
        <taxon>Alphaproteobacteria</taxon>
        <taxon>Rhodobacterales</taxon>
        <taxon>Roseobacteraceae</taxon>
        <taxon>Celeribacter</taxon>
    </lineage>
</organism>
<accession>A0ABP7JRY9</accession>
<dbReference type="Proteomes" id="UP001399917">
    <property type="component" value="Unassembled WGS sequence"/>
</dbReference>
<protein>
    <recommendedName>
        <fullName evidence="4">Holin-X, holin superfamily III</fullName>
    </recommendedName>
</protein>
<keyword evidence="1" id="KW-0812">Transmembrane</keyword>
<evidence type="ECO:0000256" key="1">
    <source>
        <dbReference type="SAM" id="Phobius"/>
    </source>
</evidence>
<keyword evidence="3" id="KW-1185">Reference proteome</keyword>
<keyword evidence="1" id="KW-0472">Membrane</keyword>